<feature type="compositionally biased region" description="Pro residues" evidence="1">
    <location>
        <begin position="208"/>
        <end position="219"/>
    </location>
</feature>
<dbReference type="AlphaFoldDB" id="K4KR72"/>
<dbReference type="KEGG" id="saga:M5M_18185"/>
<keyword evidence="2" id="KW-0812">Transmembrane</keyword>
<evidence type="ECO:0000313" key="3">
    <source>
        <dbReference type="EMBL" id="AFV00766.1"/>
    </source>
</evidence>
<dbReference type="Proteomes" id="UP000000466">
    <property type="component" value="Chromosome"/>
</dbReference>
<protein>
    <submittedName>
        <fullName evidence="3">Uncharacterized protein</fullName>
    </submittedName>
</protein>
<evidence type="ECO:0000256" key="1">
    <source>
        <dbReference type="SAM" id="MobiDB-lite"/>
    </source>
</evidence>
<dbReference type="OrthoDB" id="6199345at2"/>
<accession>K4KR72</accession>
<keyword evidence="2" id="KW-0472">Membrane</keyword>
<organism evidence="3 4">
    <name type="scientific">Simiduia agarivorans (strain DSM 21679 / JCM 13881 / BCRC 17597 / SA1)</name>
    <dbReference type="NCBI Taxonomy" id="1117647"/>
    <lineage>
        <taxon>Bacteria</taxon>
        <taxon>Pseudomonadati</taxon>
        <taxon>Pseudomonadota</taxon>
        <taxon>Gammaproteobacteria</taxon>
        <taxon>Cellvibrionales</taxon>
        <taxon>Cellvibrionaceae</taxon>
        <taxon>Simiduia</taxon>
    </lineage>
</organism>
<reference evidence="3 4" key="1">
    <citation type="journal article" date="2013" name="Genome Announc.">
        <title>Complete genome sequence of Simiduia agarivorans SA1(T), a marine bacterium able to degrade a variety of polysaccharides.</title>
        <authorList>
            <person name="Lin S.Y."/>
            <person name="Shieh W.Y."/>
            <person name="Chen J.S."/>
            <person name="Tang S.L."/>
        </authorList>
    </citation>
    <scope>NUCLEOTIDE SEQUENCE [LARGE SCALE GENOMIC DNA]</scope>
    <source>
        <strain evidence="4">DSM 21679 / JCM 13881 / BCRC 17597 / SA1</strain>
    </source>
</reference>
<sequence length="219" mass="23623">MTESLKHSAREQIGAASLSPEELAGLNAHLQAQPTAKRRFNPLVWVAGAILIAGLGLMAHAHWLAAERKALIAAIATEVVDNHVQRKPLDVTGNSVVQLSQAMEQLDFTLVESWMLPDLEARLTGARYCTLQGKTAAQLRLGDDTLYQAPFTDAQEKLLHDINVEATPVIQFARGFEITLWEERGLLMALVKAPEPADEAPAITAPSLPAPTPTAPSGQ</sequence>
<dbReference type="eggNOG" id="ENOG5033JYZ">
    <property type="taxonomic scope" value="Bacteria"/>
</dbReference>
<name>K4KR72_SIMAS</name>
<evidence type="ECO:0000313" key="4">
    <source>
        <dbReference type="Proteomes" id="UP000000466"/>
    </source>
</evidence>
<keyword evidence="2" id="KW-1133">Transmembrane helix</keyword>
<keyword evidence="4" id="KW-1185">Reference proteome</keyword>
<feature type="transmembrane region" description="Helical" evidence="2">
    <location>
        <begin position="43"/>
        <end position="65"/>
    </location>
</feature>
<dbReference type="STRING" id="1117647.M5M_18185"/>
<proteinExistence type="predicted"/>
<dbReference type="EMBL" id="CP003746">
    <property type="protein sequence ID" value="AFV00766.1"/>
    <property type="molecule type" value="Genomic_DNA"/>
</dbReference>
<dbReference type="HOGENOM" id="CLU_1260733_0_0_6"/>
<dbReference type="RefSeq" id="WP_015048918.1">
    <property type="nucleotide sequence ID" value="NC_018868.3"/>
</dbReference>
<evidence type="ECO:0000256" key="2">
    <source>
        <dbReference type="SAM" id="Phobius"/>
    </source>
</evidence>
<gene>
    <name evidence="3" type="ordered locus">M5M_18185</name>
</gene>
<feature type="region of interest" description="Disordered" evidence="1">
    <location>
        <begin position="198"/>
        <end position="219"/>
    </location>
</feature>